<evidence type="ECO:0000256" key="1">
    <source>
        <dbReference type="SAM" id="Phobius"/>
    </source>
</evidence>
<feature type="transmembrane region" description="Helical" evidence="1">
    <location>
        <begin position="25"/>
        <end position="45"/>
    </location>
</feature>
<dbReference type="InterPro" id="IPR011008">
    <property type="entry name" value="Dimeric_a/b-barrel"/>
</dbReference>
<sequence>MEADSRIGRDQNCSMLSHLSFQWPGLAFSVFDTVPMGVTAVVVFMNRLTMIGEPAEFERIYAEIGKIMSARPGLIRFRLVRSTKEADVYFNIAEWESQEAFQDALQTPEFRAQFEQLLPIIKGDPHVCEVVQEGLPAVHA</sequence>
<accession>A0A919BDM3</accession>
<keyword evidence="1" id="KW-0472">Membrane</keyword>
<dbReference type="SUPFAM" id="SSF54909">
    <property type="entry name" value="Dimeric alpha+beta barrel"/>
    <property type="match status" value="1"/>
</dbReference>
<keyword evidence="1" id="KW-0812">Transmembrane</keyword>
<organism evidence="3 4">
    <name type="scientific">Streptomyces filamentosus</name>
    <name type="common">Streptomyces roseosporus</name>
    <dbReference type="NCBI Taxonomy" id="67294"/>
    <lineage>
        <taxon>Bacteria</taxon>
        <taxon>Bacillati</taxon>
        <taxon>Actinomycetota</taxon>
        <taxon>Actinomycetes</taxon>
        <taxon>Kitasatosporales</taxon>
        <taxon>Streptomycetaceae</taxon>
        <taxon>Streptomyces</taxon>
    </lineage>
</organism>
<evidence type="ECO:0000313" key="4">
    <source>
        <dbReference type="Proteomes" id="UP000632849"/>
    </source>
</evidence>
<dbReference type="Pfam" id="PF03992">
    <property type="entry name" value="ABM"/>
    <property type="match status" value="1"/>
</dbReference>
<evidence type="ECO:0000313" key="3">
    <source>
        <dbReference type="EMBL" id="GHF81510.1"/>
    </source>
</evidence>
<keyword evidence="1" id="KW-1133">Transmembrane helix</keyword>
<name>A0A919BDM3_STRFL</name>
<reference evidence="3" key="2">
    <citation type="submission" date="2020-09" db="EMBL/GenBank/DDBJ databases">
        <authorList>
            <person name="Sun Q."/>
            <person name="Ohkuma M."/>
        </authorList>
    </citation>
    <scope>NUCLEOTIDE SEQUENCE</scope>
    <source>
        <strain evidence="3">JCM 4122</strain>
    </source>
</reference>
<evidence type="ECO:0000259" key="2">
    <source>
        <dbReference type="PROSITE" id="PS51725"/>
    </source>
</evidence>
<dbReference type="EMBL" id="BNBE01000001">
    <property type="protein sequence ID" value="GHF81510.1"/>
    <property type="molecule type" value="Genomic_DNA"/>
</dbReference>
<dbReference type="InterPro" id="IPR007138">
    <property type="entry name" value="ABM_dom"/>
</dbReference>
<dbReference type="Proteomes" id="UP000632849">
    <property type="component" value="Unassembled WGS sequence"/>
</dbReference>
<dbReference type="PROSITE" id="PS51725">
    <property type="entry name" value="ABM"/>
    <property type="match status" value="1"/>
</dbReference>
<dbReference type="AlphaFoldDB" id="A0A919BDM3"/>
<protein>
    <recommendedName>
        <fullName evidence="2">ABM domain-containing protein</fullName>
    </recommendedName>
</protein>
<proteinExistence type="predicted"/>
<keyword evidence="4" id="KW-1185">Reference proteome</keyword>
<feature type="domain" description="ABM" evidence="2">
    <location>
        <begin position="41"/>
        <end position="130"/>
    </location>
</feature>
<dbReference type="Gene3D" id="3.30.70.100">
    <property type="match status" value="1"/>
</dbReference>
<comment type="caution">
    <text evidence="3">The sequence shown here is derived from an EMBL/GenBank/DDBJ whole genome shotgun (WGS) entry which is preliminary data.</text>
</comment>
<gene>
    <name evidence="3" type="ORF">GCM10017667_06560</name>
</gene>
<reference evidence="3" key="1">
    <citation type="journal article" date="2014" name="Int. J. Syst. Evol. Microbiol.">
        <title>Complete genome sequence of Corynebacterium casei LMG S-19264T (=DSM 44701T), isolated from a smear-ripened cheese.</title>
        <authorList>
            <consortium name="US DOE Joint Genome Institute (JGI-PGF)"/>
            <person name="Walter F."/>
            <person name="Albersmeier A."/>
            <person name="Kalinowski J."/>
            <person name="Ruckert C."/>
        </authorList>
    </citation>
    <scope>NUCLEOTIDE SEQUENCE</scope>
    <source>
        <strain evidence="3">JCM 4122</strain>
    </source>
</reference>